<dbReference type="AlphaFoldDB" id="A0AAW0NF94"/>
<dbReference type="Proteomes" id="UP001460270">
    <property type="component" value="Unassembled WGS sequence"/>
</dbReference>
<evidence type="ECO:0000256" key="1">
    <source>
        <dbReference type="SAM" id="SignalP"/>
    </source>
</evidence>
<organism evidence="2 3">
    <name type="scientific">Mugilogobius chulae</name>
    <name type="common">yellowstripe goby</name>
    <dbReference type="NCBI Taxonomy" id="88201"/>
    <lineage>
        <taxon>Eukaryota</taxon>
        <taxon>Metazoa</taxon>
        <taxon>Chordata</taxon>
        <taxon>Craniata</taxon>
        <taxon>Vertebrata</taxon>
        <taxon>Euteleostomi</taxon>
        <taxon>Actinopterygii</taxon>
        <taxon>Neopterygii</taxon>
        <taxon>Teleostei</taxon>
        <taxon>Neoteleostei</taxon>
        <taxon>Acanthomorphata</taxon>
        <taxon>Gobiaria</taxon>
        <taxon>Gobiiformes</taxon>
        <taxon>Gobioidei</taxon>
        <taxon>Gobiidae</taxon>
        <taxon>Gobionellinae</taxon>
        <taxon>Mugilogobius</taxon>
    </lineage>
</organism>
<feature type="chain" id="PRO_5043956851" evidence="1">
    <location>
        <begin position="27"/>
        <end position="67"/>
    </location>
</feature>
<reference evidence="3" key="1">
    <citation type="submission" date="2024-04" db="EMBL/GenBank/DDBJ databases">
        <title>Salinicola lusitanus LLJ914,a marine bacterium isolated from the Okinawa Trough.</title>
        <authorList>
            <person name="Li J."/>
        </authorList>
    </citation>
    <scope>NUCLEOTIDE SEQUENCE [LARGE SCALE GENOMIC DNA]</scope>
</reference>
<gene>
    <name evidence="2" type="ORF">WMY93_021945</name>
</gene>
<dbReference type="EMBL" id="JBBPFD010000015">
    <property type="protein sequence ID" value="KAK7896620.1"/>
    <property type="molecule type" value="Genomic_DNA"/>
</dbReference>
<name>A0AAW0NF94_9GOBI</name>
<accession>A0AAW0NF94</accession>
<keyword evidence="3" id="KW-1185">Reference proteome</keyword>
<keyword evidence="1" id="KW-0732">Signal</keyword>
<comment type="caution">
    <text evidence="2">The sequence shown here is derived from an EMBL/GenBank/DDBJ whole genome shotgun (WGS) entry which is preliminary data.</text>
</comment>
<feature type="signal peptide" evidence="1">
    <location>
        <begin position="1"/>
        <end position="26"/>
    </location>
</feature>
<evidence type="ECO:0000313" key="3">
    <source>
        <dbReference type="Proteomes" id="UP001460270"/>
    </source>
</evidence>
<evidence type="ECO:0000313" key="2">
    <source>
        <dbReference type="EMBL" id="KAK7896620.1"/>
    </source>
</evidence>
<sequence length="67" mass="7278">MGSDRSHLQKLCAPLLLCLLVPGVQLVVVGKAGTTVELQCDFPPHTLTCHPTPYMWWSGSDKALTSQ</sequence>
<protein>
    <submittedName>
        <fullName evidence="2">Uncharacterized protein</fullName>
    </submittedName>
</protein>
<proteinExistence type="predicted"/>